<dbReference type="EMBL" id="QEOB01000017">
    <property type="protein sequence ID" value="PVX75805.1"/>
    <property type="molecule type" value="Genomic_DNA"/>
</dbReference>
<dbReference type="PROSITE" id="PS50931">
    <property type="entry name" value="HTH_LYSR"/>
    <property type="match status" value="1"/>
</dbReference>
<proteinExistence type="inferred from homology"/>
<gene>
    <name evidence="6" type="ORF">C7402_117217</name>
</gene>
<comment type="similarity">
    <text evidence="1">Belongs to the LysR transcriptional regulatory family.</text>
</comment>
<evidence type="ECO:0000256" key="4">
    <source>
        <dbReference type="ARBA" id="ARBA00023163"/>
    </source>
</evidence>
<evidence type="ECO:0000256" key="1">
    <source>
        <dbReference type="ARBA" id="ARBA00009437"/>
    </source>
</evidence>
<evidence type="ECO:0000313" key="6">
    <source>
        <dbReference type="EMBL" id="PVX75805.1"/>
    </source>
</evidence>
<keyword evidence="4" id="KW-0804">Transcription</keyword>
<evidence type="ECO:0000256" key="2">
    <source>
        <dbReference type="ARBA" id="ARBA00023015"/>
    </source>
</evidence>
<feature type="domain" description="HTH lysR-type" evidence="5">
    <location>
        <begin position="6"/>
        <end position="63"/>
    </location>
</feature>
<accession>A0ABX5KEN3</accession>
<dbReference type="Pfam" id="PF00126">
    <property type="entry name" value="HTH_1"/>
    <property type="match status" value="1"/>
</dbReference>
<reference evidence="6 7" key="1">
    <citation type="submission" date="2018-05" db="EMBL/GenBank/DDBJ databases">
        <title>Genomic Encyclopedia of Type Strains, Phase IV (KMG-V): Genome sequencing to study the core and pangenomes of soil and plant-associated prokaryotes.</title>
        <authorList>
            <person name="Whitman W."/>
        </authorList>
    </citation>
    <scope>NUCLEOTIDE SEQUENCE [LARGE SCALE GENOMIC DNA]</scope>
    <source>
        <strain evidence="6 7">SCZa-39</strain>
    </source>
</reference>
<dbReference type="Pfam" id="PF03466">
    <property type="entry name" value="LysR_substrate"/>
    <property type="match status" value="1"/>
</dbReference>
<dbReference type="Gene3D" id="3.40.190.10">
    <property type="entry name" value="Periplasmic binding protein-like II"/>
    <property type="match status" value="2"/>
</dbReference>
<dbReference type="Gene3D" id="1.10.10.10">
    <property type="entry name" value="Winged helix-like DNA-binding domain superfamily/Winged helix DNA-binding domain"/>
    <property type="match status" value="1"/>
</dbReference>
<dbReference type="PANTHER" id="PTHR30537">
    <property type="entry name" value="HTH-TYPE TRANSCRIPTIONAL REGULATOR"/>
    <property type="match status" value="1"/>
</dbReference>
<dbReference type="Proteomes" id="UP000245712">
    <property type="component" value="Unassembled WGS sequence"/>
</dbReference>
<keyword evidence="7" id="KW-1185">Reference proteome</keyword>
<dbReference type="InterPro" id="IPR036388">
    <property type="entry name" value="WH-like_DNA-bd_sf"/>
</dbReference>
<dbReference type="PRINTS" id="PR00039">
    <property type="entry name" value="HTHLYSR"/>
</dbReference>
<sequence length="307" mass="33987">MSRTVPPLNPLHVFDAVARLGSLTRASAELCVTHSAVSRQLATLEQYLGVTLFEREPRGVRLTKAGATYHKAVGPAFAAIAAATESIVGSAEGEALRLNVYTTFAAKWLMHRLQRFEQRYPNIPVEISTTVAPMNFNEVEADAAIQFGDGNWPGIRSEHLFDDVIEPVCSPALLRDGPPLKTFSDLANHRLLQSRYRRQDWFDWLHAVGRSDLEALVKQQRGGFQNSLLAYQAAIEGLGVAVGQTRLLANDIASGALVCPFKRPVKRKLGYYLLIAEGRRPSRKITAFRSWLMDEIAAMPMIEGMAE</sequence>
<comment type="caution">
    <text evidence="6">The sequence shown here is derived from an EMBL/GenBank/DDBJ whole genome shotgun (WGS) entry which is preliminary data.</text>
</comment>
<dbReference type="SUPFAM" id="SSF46785">
    <property type="entry name" value="Winged helix' DNA-binding domain"/>
    <property type="match status" value="1"/>
</dbReference>
<keyword evidence="3" id="KW-0238">DNA-binding</keyword>
<protein>
    <submittedName>
        <fullName evidence="6">LysR family glycine cleavage system transcriptional activator</fullName>
    </submittedName>
</protein>
<dbReference type="InterPro" id="IPR000847">
    <property type="entry name" value="LysR_HTH_N"/>
</dbReference>
<keyword evidence="2" id="KW-0805">Transcription regulation</keyword>
<dbReference type="PANTHER" id="PTHR30537:SF74">
    <property type="entry name" value="HTH-TYPE TRANSCRIPTIONAL REGULATOR TRPI"/>
    <property type="match status" value="1"/>
</dbReference>
<dbReference type="InterPro" id="IPR005119">
    <property type="entry name" value="LysR_subst-bd"/>
</dbReference>
<dbReference type="InterPro" id="IPR036390">
    <property type="entry name" value="WH_DNA-bd_sf"/>
</dbReference>
<dbReference type="NCBIfam" id="NF008352">
    <property type="entry name" value="PRK11139.1"/>
    <property type="match status" value="1"/>
</dbReference>
<dbReference type="SUPFAM" id="SSF53850">
    <property type="entry name" value="Periplasmic binding protein-like II"/>
    <property type="match status" value="1"/>
</dbReference>
<evidence type="ECO:0000256" key="3">
    <source>
        <dbReference type="ARBA" id="ARBA00023125"/>
    </source>
</evidence>
<name>A0ABX5KEN3_9BURK</name>
<organism evidence="6 7">
    <name type="scientific">Paraburkholderia unamae</name>
    <dbReference type="NCBI Taxonomy" id="219649"/>
    <lineage>
        <taxon>Bacteria</taxon>
        <taxon>Pseudomonadati</taxon>
        <taxon>Pseudomonadota</taxon>
        <taxon>Betaproteobacteria</taxon>
        <taxon>Burkholderiales</taxon>
        <taxon>Burkholderiaceae</taxon>
        <taxon>Paraburkholderia</taxon>
    </lineage>
</organism>
<dbReference type="InterPro" id="IPR058163">
    <property type="entry name" value="LysR-type_TF_proteobact-type"/>
</dbReference>
<dbReference type="RefSeq" id="WP_112178247.1">
    <property type="nucleotide sequence ID" value="NZ_CAJZAT010000169.1"/>
</dbReference>
<evidence type="ECO:0000259" key="5">
    <source>
        <dbReference type="PROSITE" id="PS50931"/>
    </source>
</evidence>
<evidence type="ECO:0000313" key="7">
    <source>
        <dbReference type="Proteomes" id="UP000245712"/>
    </source>
</evidence>
<dbReference type="CDD" id="cd08432">
    <property type="entry name" value="PBP2_GcdR_TrpI_HvrB_AmpR_like"/>
    <property type="match status" value="1"/>
</dbReference>